<evidence type="ECO:0000313" key="2">
    <source>
        <dbReference type="EMBL" id="PRQ51972.1"/>
    </source>
</evidence>
<keyword evidence="1" id="KW-0472">Membrane</keyword>
<comment type="caution">
    <text evidence="2">The sequence shown here is derived from an EMBL/GenBank/DDBJ whole genome shotgun (WGS) entry which is preliminary data.</text>
</comment>
<keyword evidence="1" id="KW-1133">Transmembrane helix</keyword>
<feature type="transmembrane region" description="Helical" evidence="1">
    <location>
        <begin position="153"/>
        <end position="174"/>
    </location>
</feature>
<gene>
    <name evidence="2" type="ORF">RchiOBHm_Chr2g0150381</name>
</gene>
<keyword evidence="3" id="KW-1185">Reference proteome</keyword>
<dbReference type="Gramene" id="PRQ51972">
    <property type="protein sequence ID" value="PRQ51972"/>
    <property type="gene ID" value="RchiOBHm_Chr2g0150381"/>
</dbReference>
<accession>A0A2P6RZV9</accession>
<name>A0A2P6RZV9_ROSCH</name>
<evidence type="ECO:0000313" key="3">
    <source>
        <dbReference type="Proteomes" id="UP000238479"/>
    </source>
</evidence>
<proteinExistence type="predicted"/>
<dbReference type="Proteomes" id="UP000238479">
    <property type="component" value="Chromosome 2"/>
</dbReference>
<organism evidence="2 3">
    <name type="scientific">Rosa chinensis</name>
    <name type="common">China rose</name>
    <dbReference type="NCBI Taxonomy" id="74649"/>
    <lineage>
        <taxon>Eukaryota</taxon>
        <taxon>Viridiplantae</taxon>
        <taxon>Streptophyta</taxon>
        <taxon>Embryophyta</taxon>
        <taxon>Tracheophyta</taxon>
        <taxon>Spermatophyta</taxon>
        <taxon>Magnoliopsida</taxon>
        <taxon>eudicotyledons</taxon>
        <taxon>Gunneridae</taxon>
        <taxon>Pentapetalae</taxon>
        <taxon>rosids</taxon>
        <taxon>fabids</taxon>
        <taxon>Rosales</taxon>
        <taxon>Rosaceae</taxon>
        <taxon>Rosoideae</taxon>
        <taxon>Rosoideae incertae sedis</taxon>
        <taxon>Rosa</taxon>
    </lineage>
</organism>
<sequence length="189" mass="21317">MIMDSTPNLHPLFLPVVEAKEEEEVDPLDQRWSPCLSWSMGSIDEKIDLEAHEELTFSSSAATGDIEALHFETVHLHSRADGAYSWISKNVGRIRTPRSLYLVLLNANMLLPCGPLAIWLHIVTEKQLIGHGTINRAFRICDWQLTLHSEPKVGGLINVTFVTVPEIFSSLFALRKDMIRVVQRSLLGF</sequence>
<protein>
    <submittedName>
        <fullName evidence="2">Uncharacterized protein</fullName>
    </submittedName>
</protein>
<feature type="transmembrane region" description="Helical" evidence="1">
    <location>
        <begin position="99"/>
        <end position="122"/>
    </location>
</feature>
<reference evidence="2 3" key="1">
    <citation type="journal article" date="2018" name="Nat. Genet.">
        <title>The Rosa genome provides new insights in the design of modern roses.</title>
        <authorList>
            <person name="Bendahmane M."/>
        </authorList>
    </citation>
    <scope>NUCLEOTIDE SEQUENCE [LARGE SCALE GENOMIC DNA]</scope>
    <source>
        <strain evidence="3">cv. Old Blush</strain>
    </source>
</reference>
<evidence type="ECO:0000256" key="1">
    <source>
        <dbReference type="SAM" id="Phobius"/>
    </source>
</evidence>
<dbReference type="EMBL" id="PDCK01000040">
    <property type="protein sequence ID" value="PRQ51972.1"/>
    <property type="molecule type" value="Genomic_DNA"/>
</dbReference>
<dbReference type="AlphaFoldDB" id="A0A2P6RZV9"/>
<keyword evidence="1" id="KW-0812">Transmembrane</keyword>